<evidence type="ECO:0000256" key="2">
    <source>
        <dbReference type="SAM" id="SignalP"/>
    </source>
</evidence>
<keyword evidence="2" id="KW-0732">Signal</keyword>
<feature type="compositionally biased region" description="Low complexity" evidence="1">
    <location>
        <begin position="42"/>
        <end position="63"/>
    </location>
</feature>
<dbReference type="EMBL" id="JBHTHR010000160">
    <property type="protein sequence ID" value="MFD0801160.1"/>
    <property type="molecule type" value="Genomic_DNA"/>
</dbReference>
<comment type="caution">
    <text evidence="3">The sequence shown here is derived from an EMBL/GenBank/DDBJ whole genome shotgun (WGS) entry which is preliminary data.</text>
</comment>
<dbReference type="Proteomes" id="UP001596956">
    <property type="component" value="Unassembled WGS sequence"/>
</dbReference>
<reference evidence="4" key="1">
    <citation type="journal article" date="2019" name="Int. J. Syst. Evol. Microbiol.">
        <title>The Global Catalogue of Microorganisms (GCM) 10K type strain sequencing project: providing services to taxonomists for standard genome sequencing and annotation.</title>
        <authorList>
            <consortium name="The Broad Institute Genomics Platform"/>
            <consortium name="The Broad Institute Genome Sequencing Center for Infectious Disease"/>
            <person name="Wu L."/>
            <person name="Ma J."/>
        </authorList>
    </citation>
    <scope>NUCLEOTIDE SEQUENCE [LARGE SCALE GENOMIC DNA]</scope>
    <source>
        <strain evidence="4">CCUG 63369</strain>
    </source>
</reference>
<keyword evidence="4" id="KW-1185">Reference proteome</keyword>
<feature type="region of interest" description="Disordered" evidence="1">
    <location>
        <begin position="42"/>
        <end position="130"/>
    </location>
</feature>
<sequence>MRQSPCAWALGAAAVTIGLVVADAASTAENAAVPEDIALTSAGAAASATAAPPSGSEPSADSDPAPPAEQGPHAVPLSIRSADTFTENRPNAGVRGPVVVMDAGERTPSERHSPRPAGDPDFTGVRLGPP</sequence>
<evidence type="ECO:0000313" key="3">
    <source>
        <dbReference type="EMBL" id="MFD0801160.1"/>
    </source>
</evidence>
<protein>
    <submittedName>
        <fullName evidence="3">Uncharacterized protein</fullName>
    </submittedName>
</protein>
<proteinExistence type="predicted"/>
<evidence type="ECO:0000256" key="1">
    <source>
        <dbReference type="SAM" id="MobiDB-lite"/>
    </source>
</evidence>
<feature type="signal peptide" evidence="2">
    <location>
        <begin position="1"/>
        <end position="24"/>
    </location>
</feature>
<organism evidence="3 4">
    <name type="scientific">Streptomonospora algeriensis</name>
    <dbReference type="NCBI Taxonomy" id="995084"/>
    <lineage>
        <taxon>Bacteria</taxon>
        <taxon>Bacillati</taxon>
        <taxon>Actinomycetota</taxon>
        <taxon>Actinomycetes</taxon>
        <taxon>Streptosporangiales</taxon>
        <taxon>Nocardiopsidaceae</taxon>
        <taxon>Streptomonospora</taxon>
    </lineage>
</organism>
<evidence type="ECO:0000313" key="4">
    <source>
        <dbReference type="Proteomes" id="UP001596956"/>
    </source>
</evidence>
<accession>A0ABW3BDK6</accession>
<feature type="chain" id="PRO_5047422596" evidence="2">
    <location>
        <begin position="25"/>
        <end position="130"/>
    </location>
</feature>
<feature type="compositionally biased region" description="Basic and acidic residues" evidence="1">
    <location>
        <begin position="103"/>
        <end position="113"/>
    </location>
</feature>
<gene>
    <name evidence="3" type="ORF">ACFQZU_07500</name>
</gene>
<name>A0ABW3BDK6_9ACTN</name>